<accession>A0A0A9FEK0</accession>
<name>A0A0A9FEK0_ARUDO</name>
<organism evidence="2">
    <name type="scientific">Arundo donax</name>
    <name type="common">Giant reed</name>
    <name type="synonym">Donax arundinaceus</name>
    <dbReference type="NCBI Taxonomy" id="35708"/>
    <lineage>
        <taxon>Eukaryota</taxon>
        <taxon>Viridiplantae</taxon>
        <taxon>Streptophyta</taxon>
        <taxon>Embryophyta</taxon>
        <taxon>Tracheophyta</taxon>
        <taxon>Spermatophyta</taxon>
        <taxon>Magnoliopsida</taxon>
        <taxon>Liliopsida</taxon>
        <taxon>Poales</taxon>
        <taxon>Poaceae</taxon>
        <taxon>PACMAD clade</taxon>
        <taxon>Arundinoideae</taxon>
        <taxon>Arundineae</taxon>
        <taxon>Arundo</taxon>
    </lineage>
</organism>
<reference evidence="2" key="1">
    <citation type="submission" date="2014-09" db="EMBL/GenBank/DDBJ databases">
        <authorList>
            <person name="Magalhaes I.L.F."/>
            <person name="Oliveira U."/>
            <person name="Santos F.R."/>
            <person name="Vidigal T.H.D.A."/>
            <person name="Brescovit A.D."/>
            <person name="Santos A.J."/>
        </authorList>
    </citation>
    <scope>NUCLEOTIDE SEQUENCE</scope>
    <source>
        <tissue evidence="2">Shoot tissue taken approximately 20 cm above the soil surface</tissue>
    </source>
</reference>
<keyword evidence="1" id="KW-0732">Signal</keyword>
<sequence>MCFSRLLLWVHLLSAAASRLGFLSTPLLHSMMFSHHQYSISTQRIPQPPSVLICC</sequence>
<feature type="signal peptide" evidence="1">
    <location>
        <begin position="1"/>
        <end position="17"/>
    </location>
</feature>
<reference evidence="2" key="2">
    <citation type="journal article" date="2015" name="Data Brief">
        <title>Shoot transcriptome of the giant reed, Arundo donax.</title>
        <authorList>
            <person name="Barrero R.A."/>
            <person name="Guerrero F.D."/>
            <person name="Moolhuijzen P."/>
            <person name="Goolsby J.A."/>
            <person name="Tidwell J."/>
            <person name="Bellgard S.E."/>
            <person name="Bellgard M.I."/>
        </authorList>
    </citation>
    <scope>NUCLEOTIDE SEQUENCE</scope>
    <source>
        <tissue evidence="2">Shoot tissue taken approximately 20 cm above the soil surface</tissue>
    </source>
</reference>
<proteinExistence type="predicted"/>
<feature type="chain" id="PRO_5002044490" evidence="1">
    <location>
        <begin position="18"/>
        <end position="55"/>
    </location>
</feature>
<evidence type="ECO:0000256" key="1">
    <source>
        <dbReference type="SAM" id="SignalP"/>
    </source>
</evidence>
<dbReference type="EMBL" id="GBRH01186421">
    <property type="protein sequence ID" value="JAE11475.1"/>
    <property type="molecule type" value="Transcribed_RNA"/>
</dbReference>
<evidence type="ECO:0000313" key="2">
    <source>
        <dbReference type="EMBL" id="JAE11475.1"/>
    </source>
</evidence>
<dbReference type="AlphaFoldDB" id="A0A0A9FEK0"/>
<protein>
    <submittedName>
        <fullName evidence="2">Uncharacterized protein</fullName>
    </submittedName>
</protein>